<dbReference type="InterPro" id="IPR013786">
    <property type="entry name" value="AcylCoA_DH/ox_N"/>
</dbReference>
<accession>B8CNZ9</accession>
<dbReference type="Pfam" id="PF00441">
    <property type="entry name" value="Acyl-CoA_dh_1"/>
    <property type="match status" value="1"/>
</dbReference>
<dbReference type="AlphaFoldDB" id="B8CNZ9"/>
<comment type="function">
    <text evidence="7">Involved in the assimilation of dimethylsulphoniopropionate (DMSP), an important compound in the fixation of carbon in marine phytoplankton, by mediating the conversion of 3-(methylthio)propanoyl-CoA (MMPA-CoA) to 3-(methylthio)acryloyl-CoA (MTA-CoA).</text>
</comment>
<evidence type="ECO:0000256" key="6">
    <source>
        <dbReference type="ARBA" id="ARBA00051388"/>
    </source>
</evidence>
<feature type="domain" description="Acetyl-CoA dehydrogenase-like C-terminal" evidence="14">
    <location>
        <begin position="488"/>
        <end position="582"/>
    </location>
</feature>
<evidence type="ECO:0000256" key="8">
    <source>
        <dbReference type="ARBA" id="ARBA00066694"/>
    </source>
</evidence>
<dbReference type="InterPro" id="IPR006091">
    <property type="entry name" value="Acyl-CoA_Oxase/DH_mid-dom"/>
</dbReference>
<dbReference type="Pfam" id="PF02771">
    <property type="entry name" value="Acyl-CoA_dh_N"/>
    <property type="match status" value="1"/>
</dbReference>
<gene>
    <name evidence="15" type="ordered locus">swp_2502</name>
</gene>
<sequence length="586" mass="63716">MNPYNAPLAEMRFLLENVFDAPKTWSELPAMAESVDMDTAAAILDEADKISRELIHPINRNGDEQGVRHEADKVITPDGYKAVYDQYAEGGWVGLCGDPDLGGMGMPKMLGVLVDEMAYSACNAFTLYGSLTAGAALAIHAHGTEAIKQQYLPMMYSGEWAGAMDMTEPQAGSDLRNIRTKAVPNEDGSYKITGSKIFITGGDHDLTENVIHLVLAKLPNTNGISLFLVPKIKVNDDNSLGLPNGVSVGSIEHKMGLKGSATCVMNFDDAEGYLIGKPNRGLVCMFTMMNYERLAIGIQGLGTSQAAYQMAADYAKERVQGVAAGGSPTGATSDPILVHGDVRRMLLTVRTLTEAGRALSVYTGQQLDLAKYSDNGEAKAKASRYVGLLTPVSKAFLSDRGLDAAIMAQQVFGGHGYIRETGIEQLVRDTRIAQIYEGTNGIQAIDFLGRKVTGDNLSTLTEFVEEHTANIAQFDHVSSEDKTTVLGLFEKLIKVASDVNEAKLKQPALINACAVDFLDAFGYSLYGYFWMAMTYAAHDHEDSRFKQQKQHLSRFYFDKLIAKADYHLSQVAAGDASIMEIDETLF</sequence>
<evidence type="ECO:0000256" key="10">
    <source>
        <dbReference type="RuleBase" id="RU362125"/>
    </source>
</evidence>
<comment type="catalytic activity">
    <reaction evidence="6">
        <text>3-(methylsulfanyl)propanoyl-CoA + oxidized [electron-transfer flavoprotein] + H(+) = 3-(methylsulfanyl)acryloyl-CoA + reduced [electron-transfer flavoprotein]</text>
        <dbReference type="Rhea" id="RHEA:52612"/>
        <dbReference type="Rhea" id="RHEA-COMP:10685"/>
        <dbReference type="Rhea" id="RHEA-COMP:10686"/>
        <dbReference type="ChEBI" id="CHEBI:15378"/>
        <dbReference type="ChEBI" id="CHEBI:57692"/>
        <dbReference type="ChEBI" id="CHEBI:58307"/>
        <dbReference type="ChEBI" id="CHEBI:82815"/>
        <dbReference type="ChEBI" id="CHEBI:84994"/>
        <dbReference type="EC" id="1.3.99.41"/>
    </reaction>
    <physiologicalReaction direction="left-to-right" evidence="6">
        <dbReference type="Rhea" id="RHEA:52613"/>
    </physiologicalReaction>
</comment>
<dbReference type="InterPro" id="IPR009075">
    <property type="entry name" value="AcylCo_DH/oxidase_C"/>
</dbReference>
<dbReference type="RefSeq" id="WP_020912601.1">
    <property type="nucleotide sequence ID" value="NC_011566.1"/>
</dbReference>
<dbReference type="SUPFAM" id="SSF56645">
    <property type="entry name" value="Acyl-CoA dehydrogenase NM domain-like"/>
    <property type="match status" value="1"/>
</dbReference>
<dbReference type="GO" id="GO:0050660">
    <property type="term" value="F:flavin adenine dinucleotide binding"/>
    <property type="evidence" value="ECO:0007669"/>
    <property type="project" value="InterPro"/>
</dbReference>
<keyword evidence="3 10" id="KW-0285">Flavoprotein</keyword>
<dbReference type="Pfam" id="PF12806">
    <property type="entry name" value="Acyl-CoA_dh_C"/>
    <property type="match status" value="1"/>
</dbReference>
<dbReference type="InterPro" id="IPR009100">
    <property type="entry name" value="AcylCoA_DH/oxidase_NM_dom_sf"/>
</dbReference>
<evidence type="ECO:0000256" key="2">
    <source>
        <dbReference type="ARBA" id="ARBA00009347"/>
    </source>
</evidence>
<dbReference type="HOGENOM" id="CLU_018204_12_2_6"/>
<feature type="domain" description="Acyl-CoA dehydrogenase/oxidase C-terminal" evidence="11">
    <location>
        <begin position="279"/>
        <end position="444"/>
    </location>
</feature>
<dbReference type="PANTHER" id="PTHR42803:SF1">
    <property type="entry name" value="BROAD-SPECIFICITY LINEAR ACYL-COA DEHYDROGENASE FADE5"/>
    <property type="match status" value="1"/>
</dbReference>
<dbReference type="InterPro" id="IPR036250">
    <property type="entry name" value="AcylCo_DH-like_C"/>
</dbReference>
<dbReference type="Gene3D" id="2.40.110.10">
    <property type="entry name" value="Butyryl-CoA Dehydrogenase, subunit A, domain 2"/>
    <property type="match status" value="1"/>
</dbReference>
<organism evidence="15 16">
    <name type="scientific">Shewanella piezotolerans (strain WP3 / JCM 13877)</name>
    <dbReference type="NCBI Taxonomy" id="225849"/>
    <lineage>
        <taxon>Bacteria</taxon>
        <taxon>Pseudomonadati</taxon>
        <taxon>Pseudomonadota</taxon>
        <taxon>Gammaproteobacteria</taxon>
        <taxon>Alteromonadales</taxon>
        <taxon>Shewanellaceae</taxon>
        <taxon>Shewanella</taxon>
    </lineage>
</organism>
<dbReference type="KEGG" id="swp:swp_2502"/>
<dbReference type="InterPro" id="IPR052166">
    <property type="entry name" value="Diverse_Acyl-CoA_DH"/>
</dbReference>
<dbReference type="PANTHER" id="PTHR42803">
    <property type="entry name" value="ACYL-COA DEHYDROGENASE"/>
    <property type="match status" value="1"/>
</dbReference>
<dbReference type="InterPro" id="IPR025878">
    <property type="entry name" value="Acyl-CoA_dh-like_C_dom"/>
</dbReference>
<keyword evidence="16" id="KW-1185">Reference proteome</keyword>
<dbReference type="SUPFAM" id="SSF47203">
    <property type="entry name" value="Acyl-CoA dehydrogenase C-terminal domain-like"/>
    <property type="match status" value="1"/>
</dbReference>
<comment type="cofactor">
    <cofactor evidence="1 10">
        <name>FAD</name>
        <dbReference type="ChEBI" id="CHEBI:57692"/>
    </cofactor>
</comment>
<evidence type="ECO:0000256" key="5">
    <source>
        <dbReference type="ARBA" id="ARBA00023002"/>
    </source>
</evidence>
<dbReference type="EC" id="1.3.99.41" evidence="8"/>
<evidence type="ECO:0000259" key="12">
    <source>
        <dbReference type="Pfam" id="PF02770"/>
    </source>
</evidence>
<dbReference type="OrthoDB" id="9807883at2"/>
<dbReference type="EMBL" id="CP000472">
    <property type="protein sequence ID" value="ACJ29243.1"/>
    <property type="molecule type" value="Genomic_DNA"/>
</dbReference>
<dbReference type="Gene3D" id="1.20.140.10">
    <property type="entry name" value="Butyryl-CoA Dehydrogenase, subunit A, domain 3"/>
    <property type="match status" value="1"/>
</dbReference>
<proteinExistence type="inferred from homology"/>
<evidence type="ECO:0000259" key="14">
    <source>
        <dbReference type="Pfam" id="PF12806"/>
    </source>
</evidence>
<dbReference type="STRING" id="225849.swp_2502"/>
<dbReference type="InterPro" id="IPR046373">
    <property type="entry name" value="Acyl-CoA_Oxase/DH_mid-dom_sf"/>
</dbReference>
<evidence type="ECO:0000259" key="13">
    <source>
        <dbReference type="Pfam" id="PF02771"/>
    </source>
</evidence>
<dbReference type="Pfam" id="PF02770">
    <property type="entry name" value="Acyl-CoA_dh_M"/>
    <property type="match status" value="1"/>
</dbReference>
<feature type="domain" description="Acyl-CoA dehydrogenase/oxidase N-terminal" evidence="13">
    <location>
        <begin position="42"/>
        <end position="159"/>
    </location>
</feature>
<reference evidence="15 16" key="1">
    <citation type="journal article" date="2008" name="PLoS ONE">
        <title>Environmental adaptation: genomic analysis of the piezotolerant and psychrotolerant deep-sea iron reducing bacterium Shewanella piezotolerans WP3.</title>
        <authorList>
            <person name="Wang F."/>
            <person name="Wang J."/>
            <person name="Jian H."/>
            <person name="Zhang B."/>
            <person name="Li S."/>
            <person name="Wang F."/>
            <person name="Zeng X."/>
            <person name="Gao L."/>
            <person name="Bartlett D.H."/>
            <person name="Yu J."/>
            <person name="Hu S."/>
            <person name="Xiao X."/>
        </authorList>
    </citation>
    <scope>NUCLEOTIDE SEQUENCE [LARGE SCALE GENOMIC DNA]</scope>
    <source>
        <strain evidence="16">WP3 / JCM 13877</strain>
    </source>
</reference>
<evidence type="ECO:0000256" key="3">
    <source>
        <dbReference type="ARBA" id="ARBA00022630"/>
    </source>
</evidence>
<dbReference type="eggNOG" id="COG1960">
    <property type="taxonomic scope" value="Bacteria"/>
</dbReference>
<evidence type="ECO:0000256" key="1">
    <source>
        <dbReference type="ARBA" id="ARBA00001974"/>
    </source>
</evidence>
<dbReference type="Proteomes" id="UP000000753">
    <property type="component" value="Chromosome"/>
</dbReference>
<dbReference type="GO" id="GO:0016627">
    <property type="term" value="F:oxidoreductase activity, acting on the CH-CH group of donors"/>
    <property type="evidence" value="ECO:0007669"/>
    <property type="project" value="InterPro"/>
</dbReference>
<evidence type="ECO:0000259" key="11">
    <source>
        <dbReference type="Pfam" id="PF00441"/>
    </source>
</evidence>
<dbReference type="InterPro" id="IPR037069">
    <property type="entry name" value="AcylCoA_DH/ox_N_sf"/>
</dbReference>
<evidence type="ECO:0000313" key="16">
    <source>
        <dbReference type="Proteomes" id="UP000000753"/>
    </source>
</evidence>
<comment type="similarity">
    <text evidence="2 10">Belongs to the acyl-CoA dehydrogenase family.</text>
</comment>
<evidence type="ECO:0000256" key="9">
    <source>
        <dbReference type="ARBA" id="ARBA00069043"/>
    </source>
</evidence>
<keyword evidence="5 10" id="KW-0560">Oxidoreductase</keyword>
<dbReference type="FunFam" id="2.40.110.10:FF:000031">
    <property type="entry name" value="Acyl-CoA dehydrogenase, putative"/>
    <property type="match status" value="1"/>
</dbReference>
<keyword evidence="4 10" id="KW-0274">FAD</keyword>
<feature type="domain" description="Acyl-CoA oxidase/dehydrogenase middle" evidence="12">
    <location>
        <begin position="163"/>
        <end position="269"/>
    </location>
</feature>
<dbReference type="Gene3D" id="1.10.540.10">
    <property type="entry name" value="Acyl-CoA dehydrogenase/oxidase, N-terminal domain"/>
    <property type="match status" value="1"/>
</dbReference>
<evidence type="ECO:0000256" key="4">
    <source>
        <dbReference type="ARBA" id="ARBA00022827"/>
    </source>
</evidence>
<evidence type="ECO:0000313" key="15">
    <source>
        <dbReference type="EMBL" id="ACJ29243.1"/>
    </source>
</evidence>
<evidence type="ECO:0000256" key="7">
    <source>
        <dbReference type="ARBA" id="ARBA00058683"/>
    </source>
</evidence>
<name>B8CNZ9_SHEPW</name>
<protein>
    <recommendedName>
        <fullName evidence="9">3-methylmercaptopropionyl-CoA dehydrogenase</fullName>
        <ecNumber evidence="8">1.3.99.41</ecNumber>
    </recommendedName>
</protein>